<keyword evidence="2 5" id="KW-0812">Transmembrane</keyword>
<dbReference type="Gene3D" id="1.20.1530.20">
    <property type="match status" value="1"/>
</dbReference>
<dbReference type="PANTHER" id="PTHR10361">
    <property type="entry name" value="SODIUM-BILE ACID COTRANSPORTER"/>
    <property type="match status" value="1"/>
</dbReference>
<feature type="transmembrane region" description="Helical" evidence="5">
    <location>
        <begin position="37"/>
        <end position="60"/>
    </location>
</feature>
<dbReference type="InterPro" id="IPR002657">
    <property type="entry name" value="BilAc:Na_symport/Acr3"/>
</dbReference>
<evidence type="ECO:0000313" key="7">
    <source>
        <dbReference type="Proteomes" id="UP001166004"/>
    </source>
</evidence>
<keyword evidence="7" id="KW-1185">Reference proteome</keyword>
<evidence type="ECO:0000256" key="3">
    <source>
        <dbReference type="ARBA" id="ARBA00022989"/>
    </source>
</evidence>
<feature type="transmembrane region" description="Helical" evidence="5">
    <location>
        <begin position="168"/>
        <end position="186"/>
    </location>
</feature>
<comment type="subcellular location">
    <subcellularLocation>
        <location evidence="1">Membrane</location>
        <topology evidence="1">Multi-pass membrane protein</topology>
    </subcellularLocation>
</comment>
<accession>A0ABX1SYE2</accession>
<dbReference type="PANTHER" id="PTHR10361:SF24">
    <property type="entry name" value="P3 PROTEIN"/>
    <property type="match status" value="1"/>
</dbReference>
<dbReference type="Proteomes" id="UP001166004">
    <property type="component" value="Unassembled WGS sequence"/>
</dbReference>
<feature type="transmembrane region" description="Helical" evidence="5">
    <location>
        <begin position="131"/>
        <end position="156"/>
    </location>
</feature>
<keyword evidence="4 5" id="KW-0472">Membrane</keyword>
<name>A0ABX1SYE2_PELUQ</name>
<dbReference type="Pfam" id="PF01758">
    <property type="entry name" value="SBF"/>
    <property type="match status" value="1"/>
</dbReference>
<dbReference type="EMBL" id="LANA01000001">
    <property type="protein sequence ID" value="NMN66877.1"/>
    <property type="molecule type" value="Genomic_DNA"/>
</dbReference>
<comment type="caution">
    <text evidence="6">The sequence shown here is derived from an EMBL/GenBank/DDBJ whole genome shotgun (WGS) entry which is preliminary data.</text>
</comment>
<dbReference type="InterPro" id="IPR038770">
    <property type="entry name" value="Na+/solute_symporter_sf"/>
</dbReference>
<feature type="transmembrane region" description="Helical" evidence="5">
    <location>
        <begin position="93"/>
        <end position="119"/>
    </location>
</feature>
<protein>
    <submittedName>
        <fullName evidence="6">BASS family bile acid:Na+ symporter</fullName>
    </submittedName>
</protein>
<evidence type="ECO:0000256" key="1">
    <source>
        <dbReference type="ARBA" id="ARBA00004141"/>
    </source>
</evidence>
<evidence type="ECO:0000313" key="6">
    <source>
        <dbReference type="EMBL" id="NMN66877.1"/>
    </source>
</evidence>
<reference evidence="6 7" key="1">
    <citation type="submission" date="2019-07" db="EMBL/GenBank/DDBJ databases">
        <title>SAR11 Genome Evolution.</title>
        <authorList>
            <person name="Giovannoni S."/>
        </authorList>
    </citation>
    <scope>NUCLEOTIDE SEQUENCE [LARGE SCALE GENOMIC DNA]</scope>
    <source>
        <strain evidence="6 7">HTCC9565</strain>
    </source>
</reference>
<feature type="transmembrane region" description="Helical" evidence="5">
    <location>
        <begin position="66"/>
        <end position="86"/>
    </location>
</feature>
<proteinExistence type="predicted"/>
<gene>
    <name evidence="6" type="ORF">VP91_00000070</name>
</gene>
<evidence type="ECO:0000256" key="4">
    <source>
        <dbReference type="ARBA" id="ARBA00023136"/>
    </source>
</evidence>
<feature type="transmembrane region" description="Helical" evidence="5">
    <location>
        <begin position="256"/>
        <end position="278"/>
    </location>
</feature>
<feature type="transmembrane region" description="Helical" evidence="5">
    <location>
        <begin position="198"/>
        <end position="218"/>
    </location>
</feature>
<organism evidence="6 7">
    <name type="scientific">Pelagibacter ubique</name>
    <dbReference type="NCBI Taxonomy" id="198252"/>
    <lineage>
        <taxon>Bacteria</taxon>
        <taxon>Pseudomonadati</taxon>
        <taxon>Pseudomonadota</taxon>
        <taxon>Alphaproteobacteria</taxon>
        <taxon>Candidatus Pelagibacterales</taxon>
        <taxon>Candidatus Pelagibacteraceae</taxon>
        <taxon>Candidatus Pelagibacter</taxon>
    </lineage>
</organism>
<dbReference type="InterPro" id="IPR004710">
    <property type="entry name" value="Bilac:Na_transpt"/>
</dbReference>
<dbReference type="RefSeq" id="WP_169035407.1">
    <property type="nucleotide sequence ID" value="NZ_LANA01000001.1"/>
</dbReference>
<evidence type="ECO:0000256" key="5">
    <source>
        <dbReference type="SAM" id="Phobius"/>
    </source>
</evidence>
<keyword evidence="3 5" id="KW-1133">Transmembrane helix</keyword>
<feature type="transmembrane region" description="Helical" evidence="5">
    <location>
        <begin position="6"/>
        <end position="25"/>
    </location>
</feature>
<sequence>MEIVTKIAPLGLALIMLGLGMSLTVKDFTRVVKFPKDFLVGFICQMLVLPIIAFSLIKLLNTPLELALGVMIIAAAPGGVTSNVLTKFADGDVALSITLTAIISLVSVISVPFIIFLSIDLLNINYITKEFSMIGISLKMFFIVTVPVLIGMIIRYFAENLILNNVRLIQRISIALFVLVFIAIYIEEWDNISSFIKQAGLIALILNIVMMIVGFYVAKFFTSGVAQQRCISLECGLQNGTLAVFVSTQLFDEMVYIVPTAAYALVMMTTSLFFVYIVKKSS</sequence>
<evidence type="ECO:0000256" key="2">
    <source>
        <dbReference type="ARBA" id="ARBA00022692"/>
    </source>
</evidence>